<evidence type="ECO:0000313" key="2">
    <source>
        <dbReference type="Proteomes" id="UP001064048"/>
    </source>
</evidence>
<comment type="caution">
    <text evidence="1">The sequence shown here is derived from an EMBL/GenBank/DDBJ whole genome shotgun (WGS) entry which is preliminary data.</text>
</comment>
<reference evidence="1 2" key="1">
    <citation type="journal article" date="2022" name="Genome Biol. Evol.">
        <title>The Spruce Budworm Genome: Reconstructing the Evolutionary History of Antifreeze Proteins.</title>
        <authorList>
            <person name="Beliveau C."/>
            <person name="Gagne P."/>
            <person name="Picq S."/>
            <person name="Vernygora O."/>
            <person name="Keeling C.I."/>
            <person name="Pinkney K."/>
            <person name="Doucet D."/>
            <person name="Wen F."/>
            <person name="Johnston J.S."/>
            <person name="Maaroufi H."/>
            <person name="Boyle B."/>
            <person name="Laroche J."/>
            <person name="Dewar K."/>
            <person name="Juretic N."/>
            <person name="Blackburn G."/>
            <person name="Nisole A."/>
            <person name="Brunet B."/>
            <person name="Brandao M."/>
            <person name="Lumley L."/>
            <person name="Duan J."/>
            <person name="Quan G."/>
            <person name="Lucarotti C.J."/>
            <person name="Roe A.D."/>
            <person name="Sperling F.A.H."/>
            <person name="Levesque R.C."/>
            <person name="Cusson M."/>
        </authorList>
    </citation>
    <scope>NUCLEOTIDE SEQUENCE [LARGE SCALE GENOMIC DNA]</scope>
    <source>
        <strain evidence="1">Glfc:IPQL:Cfum</strain>
    </source>
</reference>
<dbReference type="EMBL" id="CM046131">
    <property type="protein sequence ID" value="KAI8430259.1"/>
    <property type="molecule type" value="Genomic_DNA"/>
</dbReference>
<keyword evidence="2" id="KW-1185">Reference proteome</keyword>
<accession>A0ACC0K1L4</accession>
<dbReference type="Proteomes" id="UP001064048">
    <property type="component" value="Chromosome Z"/>
</dbReference>
<name>A0ACC0K1L4_CHOFU</name>
<protein>
    <submittedName>
        <fullName evidence="1">Uncharacterized protein</fullName>
    </submittedName>
</protein>
<organism evidence="1 2">
    <name type="scientific">Choristoneura fumiferana</name>
    <name type="common">Spruce budworm moth</name>
    <name type="synonym">Archips fumiferana</name>
    <dbReference type="NCBI Taxonomy" id="7141"/>
    <lineage>
        <taxon>Eukaryota</taxon>
        <taxon>Metazoa</taxon>
        <taxon>Ecdysozoa</taxon>
        <taxon>Arthropoda</taxon>
        <taxon>Hexapoda</taxon>
        <taxon>Insecta</taxon>
        <taxon>Pterygota</taxon>
        <taxon>Neoptera</taxon>
        <taxon>Endopterygota</taxon>
        <taxon>Lepidoptera</taxon>
        <taxon>Glossata</taxon>
        <taxon>Ditrysia</taxon>
        <taxon>Tortricoidea</taxon>
        <taxon>Tortricidae</taxon>
        <taxon>Tortricinae</taxon>
        <taxon>Choristoneura</taxon>
    </lineage>
</organism>
<sequence>MVNQVTGAETSKKVRAMIFYSYRLMIRKGEVNHILILMCQRLFHQFAVDMYVIIQSERLTYIRLNQQQLRSEEYIHLRDAINVDGNVNNVGRITILPATCKNTRKMRCRMLDNMAA</sequence>
<gene>
    <name evidence="1" type="ORF">MSG28_000593</name>
</gene>
<evidence type="ECO:0000313" key="1">
    <source>
        <dbReference type="EMBL" id="KAI8430259.1"/>
    </source>
</evidence>
<proteinExistence type="predicted"/>